<name>A0A8D2DR56_SCIVU</name>
<dbReference type="GO" id="GO:0007155">
    <property type="term" value="P:cell adhesion"/>
    <property type="evidence" value="ECO:0007669"/>
    <property type="project" value="UniProtKB-KW"/>
</dbReference>
<evidence type="ECO:0000256" key="5">
    <source>
        <dbReference type="ARBA" id="ARBA00022989"/>
    </source>
</evidence>
<dbReference type="InterPro" id="IPR003598">
    <property type="entry name" value="Ig_sub2"/>
</dbReference>
<dbReference type="GeneTree" id="ENSGT01150000286907"/>
<dbReference type="Ensembl" id="ENSSVLT00005031832.1">
    <property type="protein sequence ID" value="ENSSVLP00005028640.1"/>
    <property type="gene ID" value="ENSSVLG00005022533.1"/>
</dbReference>
<evidence type="ECO:0000259" key="9">
    <source>
        <dbReference type="PROSITE" id="PS50835"/>
    </source>
</evidence>
<sequence>MKGGYETRTHVSEVPLLWHLCVSPGSLQKVPSYWLQVQELVTVQEGLCVLVPCAFHSEASRNRSTLAHGYWYKKKENSKIDQKTDDLVATNNPDKEVKMKNKRHFLLLGDPQAANCSLSISGVQKAHSGRYYFRLEKGTVKYNYRSNLLTLIVTGLTQTPDIHIREPLQSGHLSHVTCSMPGACDWPMAPNISWAGAALRALRSGLEPSTASEIQLTPNPQDHGTHLTCRVTFPEAGVSSERTVQLSVSYAPQNLTIILEVIQNGTSLPVLEGQSLRLVCVAHSHPPARLSWTWGPQTLSPEWPSDPGVLELPWVQTEHEGEFTCHARSPLGAQHISLSLSVHYPPRLLGPSCSWEARALRCSCSSRAWPAPSLHWRLGEGLLEGNSSNASLRVTSSSTGPWANSSLSLHEGVSSGLRLSCEAQNAHGTQSATVLLLPGALLGTLGAAGGAALLFCTCVVGVCVPHDPTGPAGGSDRKASWSDSPTRDPTPEATLTWGEGPELQELHYASLSFLELRPRQPEEQAATSRTEYAEINLCK</sequence>
<dbReference type="SMART" id="SM00409">
    <property type="entry name" value="IG"/>
    <property type="match status" value="2"/>
</dbReference>
<protein>
    <recommendedName>
        <fullName evidence="9">Ig-like domain-containing protein</fullName>
    </recommendedName>
</protein>
<dbReference type="InterPro" id="IPR003599">
    <property type="entry name" value="Ig_sub"/>
</dbReference>
<proteinExistence type="inferred from homology"/>
<dbReference type="Pfam" id="PF13927">
    <property type="entry name" value="Ig_3"/>
    <property type="match status" value="1"/>
</dbReference>
<evidence type="ECO:0000256" key="3">
    <source>
        <dbReference type="ARBA" id="ARBA00022734"/>
    </source>
</evidence>
<dbReference type="InterPro" id="IPR007110">
    <property type="entry name" value="Ig-like_dom"/>
</dbReference>
<feature type="region of interest" description="Disordered" evidence="8">
    <location>
        <begin position="469"/>
        <end position="499"/>
    </location>
</feature>
<reference evidence="10" key="2">
    <citation type="submission" date="2025-09" db="UniProtKB">
        <authorList>
            <consortium name="Ensembl"/>
        </authorList>
    </citation>
    <scope>IDENTIFICATION</scope>
</reference>
<dbReference type="Proteomes" id="UP000694564">
    <property type="component" value="Chromosome 17"/>
</dbReference>
<evidence type="ECO:0000256" key="6">
    <source>
        <dbReference type="ARBA" id="ARBA00023136"/>
    </source>
</evidence>
<keyword evidence="3" id="KW-0430">Lectin</keyword>
<dbReference type="Pfam" id="PF07686">
    <property type="entry name" value="V-set"/>
    <property type="match status" value="1"/>
</dbReference>
<dbReference type="PANTHER" id="PTHR12035:SF42">
    <property type="entry name" value="IG-LIKE DOMAIN-CONTAINING PROTEIN"/>
    <property type="match status" value="1"/>
</dbReference>
<accession>A0A8D2DR56</accession>
<dbReference type="GO" id="GO:0005886">
    <property type="term" value="C:plasma membrane"/>
    <property type="evidence" value="ECO:0007669"/>
    <property type="project" value="TreeGrafter"/>
</dbReference>
<comment type="similarity">
    <text evidence="7">Belongs to the immunoglobulin superfamily. SIGLEC (sialic acid binding Ig-like lectin) family.</text>
</comment>
<organism evidence="10 11">
    <name type="scientific">Sciurus vulgaris</name>
    <name type="common">Eurasian red squirrel</name>
    <dbReference type="NCBI Taxonomy" id="55149"/>
    <lineage>
        <taxon>Eukaryota</taxon>
        <taxon>Metazoa</taxon>
        <taxon>Chordata</taxon>
        <taxon>Craniata</taxon>
        <taxon>Vertebrata</taxon>
        <taxon>Euteleostomi</taxon>
        <taxon>Mammalia</taxon>
        <taxon>Eutheria</taxon>
        <taxon>Euarchontoglires</taxon>
        <taxon>Glires</taxon>
        <taxon>Rodentia</taxon>
        <taxon>Sciuromorpha</taxon>
        <taxon>Sciuridae</taxon>
        <taxon>Sciurinae</taxon>
        <taxon>Sciurini</taxon>
        <taxon>Sciurus</taxon>
    </lineage>
</organism>
<keyword evidence="5" id="KW-1133">Transmembrane helix</keyword>
<feature type="compositionally biased region" description="Basic and acidic residues" evidence="8">
    <location>
        <begin position="475"/>
        <end position="490"/>
    </location>
</feature>
<evidence type="ECO:0000256" key="4">
    <source>
        <dbReference type="ARBA" id="ARBA00022889"/>
    </source>
</evidence>
<dbReference type="InterPro" id="IPR036179">
    <property type="entry name" value="Ig-like_dom_sf"/>
</dbReference>
<keyword evidence="6" id="KW-0472">Membrane</keyword>
<keyword evidence="11" id="KW-1185">Reference proteome</keyword>
<evidence type="ECO:0000313" key="11">
    <source>
        <dbReference type="Proteomes" id="UP000694564"/>
    </source>
</evidence>
<dbReference type="InterPro" id="IPR051036">
    <property type="entry name" value="SIGLEC"/>
</dbReference>
<dbReference type="SUPFAM" id="SSF48726">
    <property type="entry name" value="Immunoglobulin"/>
    <property type="match status" value="4"/>
</dbReference>
<dbReference type="InterPro" id="IPR013783">
    <property type="entry name" value="Ig-like_fold"/>
</dbReference>
<evidence type="ECO:0000313" key="10">
    <source>
        <dbReference type="Ensembl" id="ENSSVLP00005028640.1"/>
    </source>
</evidence>
<dbReference type="Gene3D" id="2.60.40.10">
    <property type="entry name" value="Immunoglobulins"/>
    <property type="match status" value="4"/>
</dbReference>
<dbReference type="AlphaFoldDB" id="A0A8D2DR56"/>
<dbReference type="OrthoDB" id="10039395at2759"/>
<evidence type="ECO:0000256" key="7">
    <source>
        <dbReference type="ARBA" id="ARBA00038361"/>
    </source>
</evidence>
<reference evidence="10" key="1">
    <citation type="submission" date="2025-08" db="UniProtKB">
        <authorList>
            <consortium name="Ensembl"/>
        </authorList>
    </citation>
    <scope>IDENTIFICATION</scope>
</reference>
<feature type="domain" description="Ig-like" evidence="9">
    <location>
        <begin position="160"/>
        <end position="245"/>
    </location>
</feature>
<feature type="domain" description="Ig-like" evidence="9">
    <location>
        <begin position="252"/>
        <end position="341"/>
    </location>
</feature>
<dbReference type="InterPro" id="IPR013106">
    <property type="entry name" value="Ig_V-set"/>
</dbReference>
<dbReference type="FunFam" id="2.60.40.10:FF:000994">
    <property type="entry name" value="Sialic acid binding Ig like lectin 10"/>
    <property type="match status" value="1"/>
</dbReference>
<keyword evidence="4" id="KW-0130">Cell adhesion</keyword>
<dbReference type="PROSITE" id="PS50835">
    <property type="entry name" value="IG_LIKE"/>
    <property type="match status" value="2"/>
</dbReference>
<evidence type="ECO:0000256" key="8">
    <source>
        <dbReference type="SAM" id="MobiDB-lite"/>
    </source>
</evidence>
<dbReference type="SMART" id="SM00408">
    <property type="entry name" value="IGc2"/>
    <property type="match status" value="1"/>
</dbReference>
<comment type="subcellular location">
    <subcellularLocation>
        <location evidence="1">Membrane</location>
        <topology evidence="1">Single-pass type I membrane protein</topology>
    </subcellularLocation>
</comment>
<keyword evidence="2" id="KW-0812">Transmembrane</keyword>
<evidence type="ECO:0000256" key="1">
    <source>
        <dbReference type="ARBA" id="ARBA00004479"/>
    </source>
</evidence>
<dbReference type="PANTHER" id="PTHR12035">
    <property type="entry name" value="SIALIC ACID BINDING IMMUNOGLOBULIN-LIKE LECTIN"/>
    <property type="match status" value="1"/>
</dbReference>
<evidence type="ECO:0000256" key="2">
    <source>
        <dbReference type="ARBA" id="ARBA00022692"/>
    </source>
</evidence>
<dbReference type="GO" id="GO:0030246">
    <property type="term" value="F:carbohydrate binding"/>
    <property type="evidence" value="ECO:0007669"/>
    <property type="project" value="UniProtKB-KW"/>
</dbReference>
<dbReference type="GO" id="GO:0033691">
    <property type="term" value="F:sialic acid binding"/>
    <property type="evidence" value="ECO:0007669"/>
    <property type="project" value="TreeGrafter"/>
</dbReference>